<proteinExistence type="predicted"/>
<dbReference type="EMBL" id="QGUI01000005">
    <property type="protein sequence ID" value="PZN01557.1"/>
    <property type="molecule type" value="Genomic_DNA"/>
</dbReference>
<organism evidence="3">
    <name type="scientific">Thermocrispum agreste</name>
    <dbReference type="NCBI Taxonomy" id="37925"/>
    <lineage>
        <taxon>Bacteria</taxon>
        <taxon>Bacillati</taxon>
        <taxon>Actinomycetota</taxon>
        <taxon>Actinomycetes</taxon>
        <taxon>Pseudonocardiales</taxon>
        <taxon>Pseudonocardiaceae</taxon>
        <taxon>Thermocrispum</taxon>
    </lineage>
</organism>
<reference evidence="2 4" key="3">
    <citation type="journal article" date="2021" name="BMC Genomics">
        <title>Genome-resolved metagenome and metatranscriptome analyses of thermophilic composting reveal key bacterial players and their metabolic interactions.</title>
        <authorList>
            <person name="Braga L.P.P."/>
            <person name="Pereira R.V."/>
            <person name="Martins L.F."/>
            <person name="Moura L.M.S."/>
            <person name="Sanchez F.B."/>
            <person name="Patane J.S.L."/>
            <person name="da Silva A.M."/>
            <person name="Setubal J.C."/>
        </authorList>
    </citation>
    <scope>NUCLEOTIDE SEQUENCE [LARGE SCALE GENOMIC DNA]</scope>
    <source>
        <strain evidence="2">ZC4RG45</strain>
    </source>
</reference>
<evidence type="ECO:0000313" key="4">
    <source>
        <dbReference type="Proteomes" id="UP000249324"/>
    </source>
</evidence>
<protein>
    <submittedName>
        <fullName evidence="3">Uncharacterized protein</fullName>
    </submittedName>
</protein>
<evidence type="ECO:0000313" key="3">
    <source>
        <dbReference type="EMBL" id="PZN01557.1"/>
    </source>
</evidence>
<accession>A0A2W4M113</accession>
<gene>
    <name evidence="3" type="ORF">DIU77_00230</name>
    <name evidence="2" type="ORF">DIU77_009875</name>
</gene>
<dbReference type="Proteomes" id="UP000249324">
    <property type="component" value="Unassembled WGS sequence"/>
</dbReference>
<feature type="compositionally biased region" description="Basic and acidic residues" evidence="1">
    <location>
        <begin position="104"/>
        <end position="133"/>
    </location>
</feature>
<comment type="caution">
    <text evidence="3">The sequence shown here is derived from an EMBL/GenBank/DDBJ whole genome shotgun (WGS) entry which is preliminary data.</text>
</comment>
<feature type="region of interest" description="Disordered" evidence="1">
    <location>
        <begin position="69"/>
        <end position="141"/>
    </location>
</feature>
<feature type="compositionally biased region" description="Basic residues" evidence="1">
    <location>
        <begin position="94"/>
        <end position="103"/>
    </location>
</feature>
<dbReference type="AlphaFoldDB" id="A0A2W4M113"/>
<evidence type="ECO:0000256" key="1">
    <source>
        <dbReference type="SAM" id="MobiDB-lite"/>
    </source>
</evidence>
<dbReference type="STRING" id="1111738.GCA_000427905_03351"/>
<reference evidence="2" key="4">
    <citation type="submission" date="2023-08" db="EMBL/GenBank/DDBJ databases">
        <authorList>
            <person name="Guima S.E.S."/>
            <person name="Martins L.F."/>
            <person name="Silva A.M."/>
            <person name="Setubal J.C."/>
        </authorList>
    </citation>
    <scope>NUCLEOTIDE SEQUENCE</scope>
    <source>
        <strain evidence="2">ZC4RG45</strain>
    </source>
</reference>
<evidence type="ECO:0000313" key="2">
    <source>
        <dbReference type="EMBL" id="MFO7192536.1"/>
    </source>
</evidence>
<reference evidence="2" key="2">
    <citation type="submission" date="2018-05" db="EMBL/GenBank/DDBJ databases">
        <authorList>
            <person name="Moura L."/>
            <person name="Setubal J.C."/>
        </authorList>
    </citation>
    <scope>NUCLEOTIDE SEQUENCE</scope>
    <source>
        <strain evidence="2">ZC4RG45</strain>
    </source>
</reference>
<reference evidence="3" key="1">
    <citation type="submission" date="2018-05" db="EMBL/GenBank/DDBJ databases">
        <authorList>
            <person name="Lanie J.A."/>
            <person name="Ng W.-L."/>
            <person name="Kazmierczak K.M."/>
            <person name="Andrzejewski T.M."/>
            <person name="Davidsen T.M."/>
            <person name="Wayne K.J."/>
            <person name="Tettelin H."/>
            <person name="Glass J.I."/>
            <person name="Rusch D."/>
            <person name="Podicherti R."/>
            <person name="Tsui H.-C.T."/>
            <person name="Winkler M.E."/>
        </authorList>
    </citation>
    <scope>NUCLEOTIDE SEQUENCE</scope>
    <source>
        <strain evidence="3">ZC4RG45</strain>
    </source>
</reference>
<name>A0A2W4M113_9PSEU</name>
<dbReference type="EMBL" id="QGUI02000107">
    <property type="protein sequence ID" value="MFO7192536.1"/>
    <property type="molecule type" value="Genomic_DNA"/>
</dbReference>
<sequence>MADGRQHADEAVEVLRDIWRAQGQNVAEVFAESGGKSCKRMAAVGYAELAGDTDDPVGAWKARLAREGKLRPGGSLRELVLGSGDPPGPAGTGTHHRAGHHPGQRADEQDHHDSHHHAHGTEHHQPHGKERAWTTRRPSAS</sequence>